<accession>A0A9W6G542</accession>
<organism evidence="2 3">
    <name type="scientific">Glycomyces algeriensis</name>
    <dbReference type="NCBI Taxonomy" id="256037"/>
    <lineage>
        <taxon>Bacteria</taxon>
        <taxon>Bacillati</taxon>
        <taxon>Actinomycetota</taxon>
        <taxon>Actinomycetes</taxon>
        <taxon>Glycomycetales</taxon>
        <taxon>Glycomycetaceae</taxon>
        <taxon>Glycomyces</taxon>
    </lineage>
</organism>
<keyword evidence="1" id="KW-1133">Transmembrane helix</keyword>
<keyword evidence="3" id="KW-1185">Reference proteome</keyword>
<dbReference type="AlphaFoldDB" id="A0A9W6G542"/>
<feature type="transmembrane region" description="Helical" evidence="1">
    <location>
        <begin position="84"/>
        <end position="104"/>
    </location>
</feature>
<protein>
    <submittedName>
        <fullName evidence="2">Uncharacterized protein</fullName>
    </submittedName>
</protein>
<evidence type="ECO:0000313" key="2">
    <source>
        <dbReference type="EMBL" id="GLI41240.1"/>
    </source>
</evidence>
<sequence length="139" mass="14452">MTFDEPGAVNASAAPLGHEIGAASPLRRKAAALRFLTEIAAWAAIGMAFAQISIPLAIAVVLASIALPTVYATPGDKPQAMVPVPGWVTVAILAATMAGGVAAAWIAWPWWGAAALSALTIASLIAELPRWRWLFGVRR</sequence>
<dbReference type="EMBL" id="BSDT01000001">
    <property type="protein sequence ID" value="GLI41240.1"/>
    <property type="molecule type" value="Genomic_DNA"/>
</dbReference>
<feature type="transmembrane region" description="Helical" evidence="1">
    <location>
        <begin position="110"/>
        <end position="129"/>
    </location>
</feature>
<comment type="caution">
    <text evidence="2">The sequence shown here is derived from an EMBL/GenBank/DDBJ whole genome shotgun (WGS) entry which is preliminary data.</text>
</comment>
<dbReference type="Proteomes" id="UP001144313">
    <property type="component" value="Unassembled WGS sequence"/>
</dbReference>
<reference evidence="2" key="1">
    <citation type="submission" date="2022-12" db="EMBL/GenBank/DDBJ databases">
        <title>Reference genome sequencing for broad-spectrum identification of bacterial and archaeal isolates by mass spectrometry.</title>
        <authorList>
            <person name="Sekiguchi Y."/>
            <person name="Tourlousse D.M."/>
        </authorList>
    </citation>
    <scope>NUCLEOTIDE SEQUENCE</scope>
    <source>
        <strain evidence="2">LLR39Z86</strain>
    </source>
</reference>
<gene>
    <name evidence="2" type="ORF">GALLR39Z86_10900</name>
</gene>
<proteinExistence type="predicted"/>
<evidence type="ECO:0000256" key="1">
    <source>
        <dbReference type="SAM" id="Phobius"/>
    </source>
</evidence>
<keyword evidence="1" id="KW-0472">Membrane</keyword>
<evidence type="ECO:0000313" key="3">
    <source>
        <dbReference type="Proteomes" id="UP001144313"/>
    </source>
</evidence>
<dbReference type="RefSeq" id="WP_270116413.1">
    <property type="nucleotide sequence ID" value="NZ_BAAAOL010000002.1"/>
</dbReference>
<name>A0A9W6G542_9ACTN</name>
<feature type="transmembrane region" description="Helical" evidence="1">
    <location>
        <begin position="39"/>
        <end position="72"/>
    </location>
</feature>
<keyword evidence="1" id="KW-0812">Transmembrane</keyword>